<comment type="caution">
    <text evidence="1">The sequence shown here is derived from an EMBL/GenBank/DDBJ whole genome shotgun (WGS) entry which is preliminary data.</text>
</comment>
<name>A0A9K3KYN1_9STRA</name>
<dbReference type="AlphaFoldDB" id="A0A9K3KYN1"/>
<organism evidence="1 2">
    <name type="scientific">Nitzschia inconspicua</name>
    <dbReference type="NCBI Taxonomy" id="303405"/>
    <lineage>
        <taxon>Eukaryota</taxon>
        <taxon>Sar</taxon>
        <taxon>Stramenopiles</taxon>
        <taxon>Ochrophyta</taxon>
        <taxon>Bacillariophyta</taxon>
        <taxon>Bacillariophyceae</taxon>
        <taxon>Bacillariophycidae</taxon>
        <taxon>Bacillariales</taxon>
        <taxon>Bacillariaceae</taxon>
        <taxon>Nitzschia</taxon>
    </lineage>
</organism>
<proteinExistence type="predicted"/>
<keyword evidence="2" id="KW-1185">Reference proteome</keyword>
<reference evidence="1" key="1">
    <citation type="journal article" date="2021" name="Sci. Rep.">
        <title>Diploid genomic architecture of Nitzschia inconspicua, an elite biomass production diatom.</title>
        <authorList>
            <person name="Oliver A."/>
            <person name="Podell S."/>
            <person name="Pinowska A."/>
            <person name="Traller J.C."/>
            <person name="Smith S.R."/>
            <person name="McClure R."/>
            <person name="Beliaev A."/>
            <person name="Bohutskyi P."/>
            <person name="Hill E.A."/>
            <person name="Rabines A."/>
            <person name="Zheng H."/>
            <person name="Allen L.Z."/>
            <person name="Kuo A."/>
            <person name="Grigoriev I.V."/>
            <person name="Allen A.E."/>
            <person name="Hazlebeck D."/>
            <person name="Allen E.E."/>
        </authorList>
    </citation>
    <scope>NUCLEOTIDE SEQUENCE</scope>
    <source>
        <strain evidence="1">Hildebrandi</strain>
    </source>
</reference>
<reference evidence="1" key="2">
    <citation type="submission" date="2021-04" db="EMBL/GenBank/DDBJ databases">
        <authorList>
            <person name="Podell S."/>
        </authorList>
    </citation>
    <scope>NUCLEOTIDE SEQUENCE</scope>
    <source>
        <strain evidence="1">Hildebrandi</strain>
    </source>
</reference>
<dbReference type="EMBL" id="JAGRRH010000018">
    <property type="protein sequence ID" value="KAG7351526.1"/>
    <property type="molecule type" value="Genomic_DNA"/>
</dbReference>
<protein>
    <submittedName>
        <fullName evidence="1">Uncharacterized protein</fullName>
    </submittedName>
</protein>
<dbReference type="Proteomes" id="UP000693970">
    <property type="component" value="Unassembled WGS sequence"/>
</dbReference>
<evidence type="ECO:0000313" key="1">
    <source>
        <dbReference type="EMBL" id="KAG7351526.1"/>
    </source>
</evidence>
<gene>
    <name evidence="1" type="ORF">IV203_010886</name>
</gene>
<evidence type="ECO:0000313" key="2">
    <source>
        <dbReference type="Proteomes" id="UP000693970"/>
    </source>
</evidence>
<accession>A0A9K3KYN1</accession>
<sequence length="91" mass="10168">MAGNAHDHEHNQPIPYNIGTTGTLEYGSVGEENLISLSPKSTTTTSQPKNPNFFFRRSSAQVFLVSHEEGQHNIIIICMSLWDRLLLQDEG</sequence>